<feature type="compositionally biased region" description="Polar residues" evidence="1">
    <location>
        <begin position="1"/>
        <end position="10"/>
    </location>
</feature>
<feature type="region of interest" description="Disordered" evidence="1">
    <location>
        <begin position="222"/>
        <end position="258"/>
    </location>
</feature>
<dbReference type="AlphaFoldDB" id="A0A1Q9G829"/>
<name>A0A1Q9G829_9GAMM</name>
<gene>
    <name evidence="2" type="ORF">BIT28_27085</name>
</gene>
<dbReference type="STRING" id="1903952.BIT28_27085"/>
<dbReference type="RefSeq" id="WP_245823887.1">
    <property type="nucleotide sequence ID" value="NZ_MJIL01000097.1"/>
</dbReference>
<dbReference type="Proteomes" id="UP000186905">
    <property type="component" value="Unassembled WGS sequence"/>
</dbReference>
<comment type="caution">
    <text evidence="2">The sequence shown here is derived from an EMBL/GenBank/DDBJ whole genome shotgun (WGS) entry which is preliminary data.</text>
</comment>
<sequence>MSNEENQGQPDNPYGQYGEPPEWAQQVPPPGYYGYPPHMMHPYYHGHPGMMHPHAHPHGNVHPGNMHPGQMHPGVAPPPAGYMHHGHMHPGMAPPPHAGYMHPGMVPPQTEQQASEENDPMFEQAQAMLEGALGEEAGMFKQILGTMGMNDKEFWKGAMVGAAAALILSNENVRKGLMGMVSNAGDMLKSGGASVKDTATQTASSVKENVSTGGEIFRDTYEAGKEGFRESVERHSHEKASAQESEYDEFPAHDDFEK</sequence>
<evidence type="ECO:0000313" key="3">
    <source>
        <dbReference type="Proteomes" id="UP000186905"/>
    </source>
</evidence>
<accession>A0A1Q9G829</accession>
<reference evidence="2 3" key="1">
    <citation type="submission" date="2016-09" db="EMBL/GenBank/DDBJ databases">
        <title>Photobacterium proteolyticum sp. nov. a protease producing bacterium isolated from ocean sediments of Laizhou Bay.</title>
        <authorList>
            <person name="Li Y."/>
        </authorList>
    </citation>
    <scope>NUCLEOTIDE SEQUENCE [LARGE SCALE GENOMIC DNA]</scope>
    <source>
        <strain evidence="2 3">13-12</strain>
    </source>
</reference>
<organism evidence="2 3">
    <name type="scientific">Photobacterium proteolyticum</name>
    <dbReference type="NCBI Taxonomy" id="1903952"/>
    <lineage>
        <taxon>Bacteria</taxon>
        <taxon>Pseudomonadati</taxon>
        <taxon>Pseudomonadota</taxon>
        <taxon>Gammaproteobacteria</taxon>
        <taxon>Vibrionales</taxon>
        <taxon>Vibrionaceae</taxon>
        <taxon>Photobacterium</taxon>
    </lineage>
</organism>
<feature type="region of interest" description="Disordered" evidence="1">
    <location>
        <begin position="1"/>
        <end position="29"/>
    </location>
</feature>
<protein>
    <recommendedName>
        <fullName evidence="4">YtxH domain-containing protein</fullName>
    </recommendedName>
</protein>
<proteinExistence type="predicted"/>
<dbReference type="EMBL" id="MJIL01000097">
    <property type="protein sequence ID" value="OLQ70487.1"/>
    <property type="molecule type" value="Genomic_DNA"/>
</dbReference>
<evidence type="ECO:0000256" key="1">
    <source>
        <dbReference type="SAM" id="MobiDB-lite"/>
    </source>
</evidence>
<keyword evidence="3" id="KW-1185">Reference proteome</keyword>
<evidence type="ECO:0008006" key="4">
    <source>
        <dbReference type="Google" id="ProtNLM"/>
    </source>
</evidence>
<evidence type="ECO:0000313" key="2">
    <source>
        <dbReference type="EMBL" id="OLQ70487.1"/>
    </source>
</evidence>
<feature type="compositionally biased region" description="Basic and acidic residues" evidence="1">
    <location>
        <begin position="222"/>
        <end position="241"/>
    </location>
</feature>